<sequence length="259" mass="27969">MKYETILVSVENEVVTITLNRPKILNVLSQQVMTELETALDELYRADIRLLLVRGAGDKAFAAGADIKEFVGREPEAAASLSAMGNRVLLKLSRFPAPTIAVIQGFALGGGMEITLACDLRIGTPNAKMGLPEVGLGIMPGYGGTQRLARLIGPGRAKELVFTGKNIDAETAFNMGILNQVAPEEELESVLKEWTVKLLANAPISQATAKRVMDQGLETTLEEGLKLEAAGFGKLFGTEDETEGVNAFIERRKPHFTNK</sequence>
<dbReference type="InterPro" id="IPR029045">
    <property type="entry name" value="ClpP/crotonase-like_dom_sf"/>
</dbReference>
<dbReference type="Pfam" id="PF00378">
    <property type="entry name" value="ECH_1"/>
    <property type="match status" value="1"/>
</dbReference>
<dbReference type="AlphaFoldDB" id="A0A1L8RHW5"/>
<protein>
    <submittedName>
        <fullName evidence="4">Crotonase</fullName>
    </submittedName>
</protein>
<dbReference type="GO" id="GO:0016836">
    <property type="term" value="F:hydro-lyase activity"/>
    <property type="evidence" value="ECO:0007669"/>
    <property type="project" value="UniProtKB-ARBA"/>
</dbReference>
<dbReference type="Proteomes" id="UP000181884">
    <property type="component" value="Unassembled WGS sequence"/>
</dbReference>
<evidence type="ECO:0000313" key="5">
    <source>
        <dbReference type="Proteomes" id="UP000181884"/>
    </source>
</evidence>
<dbReference type="STRING" id="214095.RU97_GL000894"/>
<organism evidence="4 5">
    <name type="scientific">Enterococcus canis</name>
    <dbReference type="NCBI Taxonomy" id="214095"/>
    <lineage>
        <taxon>Bacteria</taxon>
        <taxon>Bacillati</taxon>
        <taxon>Bacillota</taxon>
        <taxon>Bacilli</taxon>
        <taxon>Lactobacillales</taxon>
        <taxon>Enterococcaceae</taxon>
        <taxon>Enterococcus</taxon>
    </lineage>
</organism>
<proteinExistence type="inferred from homology"/>
<comment type="similarity">
    <text evidence="1 3">Belongs to the enoyl-CoA hydratase/isomerase family.</text>
</comment>
<evidence type="ECO:0000256" key="1">
    <source>
        <dbReference type="ARBA" id="ARBA00005254"/>
    </source>
</evidence>
<keyword evidence="2" id="KW-0456">Lyase</keyword>
<dbReference type="InterPro" id="IPR018376">
    <property type="entry name" value="Enoyl-CoA_hyd/isom_CS"/>
</dbReference>
<dbReference type="Gene3D" id="3.90.226.10">
    <property type="entry name" value="2-enoyl-CoA Hydratase, Chain A, domain 1"/>
    <property type="match status" value="1"/>
</dbReference>
<dbReference type="PANTHER" id="PTHR11941">
    <property type="entry name" value="ENOYL-COA HYDRATASE-RELATED"/>
    <property type="match status" value="1"/>
</dbReference>
<comment type="caution">
    <text evidence="4">The sequence shown here is derived from an EMBL/GenBank/DDBJ whole genome shotgun (WGS) entry which is preliminary data.</text>
</comment>
<dbReference type="FunFam" id="1.10.12.10:FF:000001">
    <property type="entry name" value="Probable enoyl-CoA hydratase, mitochondrial"/>
    <property type="match status" value="1"/>
</dbReference>
<dbReference type="RefSeq" id="WP_067389764.1">
    <property type="nucleotide sequence ID" value="NZ_JXKH01000002.1"/>
</dbReference>
<evidence type="ECO:0000256" key="2">
    <source>
        <dbReference type="ARBA" id="ARBA00023239"/>
    </source>
</evidence>
<keyword evidence="5" id="KW-1185">Reference proteome</keyword>
<dbReference type="EMBL" id="JXKH01000002">
    <property type="protein sequence ID" value="OJG19323.1"/>
    <property type="molecule type" value="Genomic_DNA"/>
</dbReference>
<dbReference type="FunFam" id="3.90.226.10:FF:000009">
    <property type="entry name" value="Carnitinyl-CoA dehydratase"/>
    <property type="match status" value="1"/>
</dbReference>
<dbReference type="Gene3D" id="1.10.12.10">
    <property type="entry name" value="Lyase 2-enoyl-coa Hydratase, Chain A, domain 2"/>
    <property type="match status" value="1"/>
</dbReference>
<dbReference type="InterPro" id="IPR014748">
    <property type="entry name" value="Enoyl-CoA_hydra_C"/>
</dbReference>
<gene>
    <name evidence="4" type="ORF">RU97_GL000894</name>
</gene>
<evidence type="ECO:0000313" key="4">
    <source>
        <dbReference type="EMBL" id="OJG19323.1"/>
    </source>
</evidence>
<dbReference type="GO" id="GO:0006635">
    <property type="term" value="P:fatty acid beta-oxidation"/>
    <property type="evidence" value="ECO:0007669"/>
    <property type="project" value="TreeGrafter"/>
</dbReference>
<reference evidence="4 5" key="1">
    <citation type="submission" date="2014-12" db="EMBL/GenBank/DDBJ databases">
        <title>Draft genome sequences of 29 type strains of Enterococci.</title>
        <authorList>
            <person name="Zhong Z."/>
            <person name="Sun Z."/>
            <person name="Liu W."/>
            <person name="Zhang W."/>
            <person name="Zhang H."/>
        </authorList>
    </citation>
    <scope>NUCLEOTIDE SEQUENCE [LARGE SCALE GENOMIC DNA]</scope>
    <source>
        <strain evidence="4 5">DSM 17029</strain>
    </source>
</reference>
<evidence type="ECO:0000256" key="3">
    <source>
        <dbReference type="RuleBase" id="RU003707"/>
    </source>
</evidence>
<dbReference type="PANTHER" id="PTHR11941:SF54">
    <property type="entry name" value="ENOYL-COA HYDRATASE, MITOCHONDRIAL"/>
    <property type="match status" value="1"/>
</dbReference>
<dbReference type="CDD" id="cd06558">
    <property type="entry name" value="crotonase-like"/>
    <property type="match status" value="1"/>
</dbReference>
<accession>A0A1L8RHW5</accession>
<dbReference type="SUPFAM" id="SSF52096">
    <property type="entry name" value="ClpP/crotonase"/>
    <property type="match status" value="1"/>
</dbReference>
<dbReference type="InterPro" id="IPR001753">
    <property type="entry name" value="Enoyl-CoA_hydra/iso"/>
</dbReference>
<dbReference type="PROSITE" id="PS00166">
    <property type="entry name" value="ENOYL_COA_HYDRATASE"/>
    <property type="match status" value="1"/>
</dbReference>
<name>A0A1L8RHW5_9ENTE</name>